<evidence type="ECO:0000313" key="4">
    <source>
        <dbReference type="Proteomes" id="UP001145087"/>
    </source>
</evidence>
<accession>A0A9X3J522</accession>
<dbReference type="EMBL" id="JAPOHD010000027">
    <property type="protein sequence ID" value="MCY1721064.1"/>
    <property type="molecule type" value="Genomic_DNA"/>
</dbReference>
<dbReference type="AlphaFoldDB" id="A0A9X3J522"/>
<dbReference type="SUPFAM" id="SSF49899">
    <property type="entry name" value="Concanavalin A-like lectins/glucanases"/>
    <property type="match status" value="1"/>
</dbReference>
<comment type="caution">
    <text evidence="3">The sequence shown here is derived from an EMBL/GenBank/DDBJ whole genome shotgun (WGS) entry which is preliminary data.</text>
</comment>
<dbReference type="Pfam" id="PF00722">
    <property type="entry name" value="Glyco_hydro_16"/>
    <property type="match status" value="1"/>
</dbReference>
<dbReference type="InterPro" id="IPR013320">
    <property type="entry name" value="ConA-like_dom_sf"/>
</dbReference>
<organism evidence="3 4">
    <name type="scientific">Draconibacterium aestuarii</name>
    <dbReference type="NCBI Taxonomy" id="2998507"/>
    <lineage>
        <taxon>Bacteria</taxon>
        <taxon>Pseudomonadati</taxon>
        <taxon>Bacteroidota</taxon>
        <taxon>Bacteroidia</taxon>
        <taxon>Marinilabiliales</taxon>
        <taxon>Prolixibacteraceae</taxon>
        <taxon>Draconibacterium</taxon>
    </lineage>
</organism>
<dbReference type="Proteomes" id="UP001145087">
    <property type="component" value="Unassembled WGS sequence"/>
</dbReference>
<evidence type="ECO:0000313" key="3">
    <source>
        <dbReference type="EMBL" id="MCY1721064.1"/>
    </source>
</evidence>
<feature type="domain" description="GH16" evidence="2">
    <location>
        <begin position="37"/>
        <end position="281"/>
    </location>
</feature>
<dbReference type="PROSITE" id="PS51257">
    <property type="entry name" value="PROKAR_LIPOPROTEIN"/>
    <property type="match status" value="1"/>
</dbReference>
<dbReference type="PANTHER" id="PTHR10963:SF55">
    <property type="entry name" value="GLYCOSIDE HYDROLASE FAMILY 16 PROTEIN"/>
    <property type="match status" value="1"/>
</dbReference>
<dbReference type="GO" id="GO:0004553">
    <property type="term" value="F:hydrolase activity, hydrolyzing O-glycosyl compounds"/>
    <property type="evidence" value="ECO:0007669"/>
    <property type="project" value="InterPro"/>
</dbReference>
<proteinExistence type="inferred from homology"/>
<sequence>MGDSKFIIFLFVIVVFMSCNQNKTNTTKGSSEIVSDADYKLVWQDEFDYSGLPDSTKWWYDTEGNDAGWGNNEAQFYTVNRLENAKVENGILNIIAQKEDYKGKKYTSARLVSKVDWKYGRIEIRAKLPSGRGTWAAIWMMPGGWTFNSGNWPDIGEFDIMEHVGYDAGVIHASAHSRDYQWQIGTQKTDTIHIADATEKYHSYIWEWTPEVVKAYADDRLYFEYENEGLGETKWPYDKPFYLILNVAVGGAWGSVEGIDDAAFPQTMEVDYVRIYQKNSSDFESYNVEK</sequence>
<dbReference type="PANTHER" id="PTHR10963">
    <property type="entry name" value="GLYCOSYL HYDROLASE-RELATED"/>
    <property type="match status" value="1"/>
</dbReference>
<keyword evidence="3" id="KW-0378">Hydrolase</keyword>
<dbReference type="InterPro" id="IPR000757">
    <property type="entry name" value="Beta-glucanase-like"/>
</dbReference>
<evidence type="ECO:0000256" key="1">
    <source>
        <dbReference type="ARBA" id="ARBA00006865"/>
    </source>
</evidence>
<dbReference type="PROSITE" id="PS51762">
    <property type="entry name" value="GH16_2"/>
    <property type="match status" value="1"/>
</dbReference>
<dbReference type="RefSeq" id="WP_343333398.1">
    <property type="nucleotide sequence ID" value="NZ_JAPOHD010000027.1"/>
</dbReference>
<dbReference type="CDD" id="cd08023">
    <property type="entry name" value="GH16_laminarinase_like"/>
    <property type="match status" value="1"/>
</dbReference>
<dbReference type="Gene3D" id="2.60.120.200">
    <property type="match status" value="1"/>
</dbReference>
<keyword evidence="4" id="KW-1185">Reference proteome</keyword>
<comment type="similarity">
    <text evidence="1">Belongs to the glycosyl hydrolase 16 family.</text>
</comment>
<evidence type="ECO:0000259" key="2">
    <source>
        <dbReference type="PROSITE" id="PS51762"/>
    </source>
</evidence>
<name>A0A9X3J522_9BACT</name>
<dbReference type="InterPro" id="IPR050546">
    <property type="entry name" value="Glycosyl_Hydrlase_16"/>
</dbReference>
<reference evidence="3" key="1">
    <citation type="submission" date="2022-11" db="EMBL/GenBank/DDBJ databases">
        <title>Marilongibacter aestuarii gen. nov., sp. nov., isolated from tidal flat sediment.</title>
        <authorList>
            <person name="Jiayan W."/>
        </authorList>
    </citation>
    <scope>NUCLEOTIDE SEQUENCE</scope>
    <source>
        <strain evidence="3">Z1-6</strain>
    </source>
</reference>
<protein>
    <submittedName>
        <fullName evidence="3">Glycoside hydrolase family 16 protein</fullName>
    </submittedName>
</protein>
<dbReference type="GO" id="GO:0005975">
    <property type="term" value="P:carbohydrate metabolic process"/>
    <property type="evidence" value="ECO:0007669"/>
    <property type="project" value="InterPro"/>
</dbReference>
<gene>
    <name evidence="3" type="ORF">OU798_11970</name>
</gene>